<feature type="compositionally biased region" description="Polar residues" evidence="1">
    <location>
        <begin position="329"/>
        <end position="339"/>
    </location>
</feature>
<feature type="region of interest" description="Disordered" evidence="1">
    <location>
        <begin position="77"/>
        <end position="155"/>
    </location>
</feature>
<keyword evidence="3" id="KW-1185">Reference proteome</keyword>
<gene>
    <name evidence="2" type="ORF">SAMN02745136_01157</name>
</gene>
<feature type="compositionally biased region" description="Low complexity" evidence="1">
    <location>
        <begin position="202"/>
        <end position="222"/>
    </location>
</feature>
<dbReference type="RefSeq" id="WP_073273761.1">
    <property type="nucleotide sequence ID" value="NZ_FRAC01000007.1"/>
</dbReference>
<feature type="compositionally biased region" description="Low complexity" evidence="1">
    <location>
        <begin position="137"/>
        <end position="155"/>
    </location>
</feature>
<feature type="compositionally biased region" description="Polar residues" evidence="1">
    <location>
        <begin position="78"/>
        <end position="89"/>
    </location>
</feature>
<feature type="region of interest" description="Disordered" evidence="1">
    <location>
        <begin position="329"/>
        <end position="353"/>
    </location>
</feature>
<dbReference type="EMBL" id="FRAC01000007">
    <property type="protein sequence ID" value="SHJ86527.1"/>
    <property type="molecule type" value="Genomic_DNA"/>
</dbReference>
<dbReference type="STRING" id="1121322.SAMN02745136_01157"/>
<dbReference type="Proteomes" id="UP000184386">
    <property type="component" value="Unassembled WGS sequence"/>
</dbReference>
<organism evidence="2 3">
    <name type="scientific">Anaerocolumna jejuensis DSM 15929</name>
    <dbReference type="NCBI Taxonomy" id="1121322"/>
    <lineage>
        <taxon>Bacteria</taxon>
        <taxon>Bacillati</taxon>
        <taxon>Bacillota</taxon>
        <taxon>Clostridia</taxon>
        <taxon>Lachnospirales</taxon>
        <taxon>Lachnospiraceae</taxon>
        <taxon>Anaerocolumna</taxon>
    </lineage>
</organism>
<feature type="compositionally biased region" description="Low complexity" evidence="1">
    <location>
        <begin position="33"/>
        <end position="42"/>
    </location>
</feature>
<name>A0A1M6MSU3_9FIRM</name>
<evidence type="ECO:0000256" key="1">
    <source>
        <dbReference type="SAM" id="MobiDB-lite"/>
    </source>
</evidence>
<dbReference type="OrthoDB" id="2052695at2"/>
<evidence type="ECO:0000313" key="2">
    <source>
        <dbReference type="EMBL" id="SHJ86527.1"/>
    </source>
</evidence>
<feature type="compositionally biased region" description="Basic and acidic residues" evidence="1">
    <location>
        <begin position="10"/>
        <end position="20"/>
    </location>
</feature>
<feature type="compositionally biased region" description="Basic and acidic residues" evidence="1">
    <location>
        <begin position="109"/>
        <end position="126"/>
    </location>
</feature>
<accession>A0A1M6MSU3</accession>
<dbReference type="AlphaFoldDB" id="A0A1M6MSU3"/>
<proteinExistence type="predicted"/>
<feature type="region of interest" description="Disordered" evidence="1">
    <location>
        <begin position="167"/>
        <end position="228"/>
    </location>
</feature>
<protein>
    <submittedName>
        <fullName evidence="2">Uncharacterized protein</fullName>
    </submittedName>
</protein>
<sequence>MEGYGNPGSFDKEEAIKKNNPDIANGPTPPPVNGNTGNTNGDFGTGNFGNGYPYGYPYGATITSDYGYNYSAAEINDSGYSYNGVNTGSPGYAGDAAGSGSLGYSNSTEHSDELKAPDSSEGHESSDNPGSSIHSGGSDSYGNLSTSSSSGSSADYGSYDNSNSYGSSGISDPFGNSSNPGGSESFGNPGNSGSSESFRNPGNSGSSGSSTGSESSGNSAGSDETAPENSLKHMVDIMKAALPHLNGQTQESASLIIKTSELMDSLRTVGSNEHVSALGFDLQNIDLEALLNSIRNVCYASERKIIDNILNLLRMKNMFETYSVLSSMMASQPGTGENPESNKDDPGGNGTGFNQNMMEILSTMLTPEQKSTFDNISMMFNMMPNGGNYE</sequence>
<feature type="compositionally biased region" description="Polar residues" evidence="1">
    <location>
        <begin position="174"/>
        <end position="201"/>
    </location>
</feature>
<evidence type="ECO:0000313" key="3">
    <source>
        <dbReference type="Proteomes" id="UP000184386"/>
    </source>
</evidence>
<reference evidence="2 3" key="1">
    <citation type="submission" date="2016-11" db="EMBL/GenBank/DDBJ databases">
        <authorList>
            <person name="Jaros S."/>
            <person name="Januszkiewicz K."/>
            <person name="Wedrychowicz H."/>
        </authorList>
    </citation>
    <scope>NUCLEOTIDE SEQUENCE [LARGE SCALE GENOMIC DNA]</scope>
    <source>
        <strain evidence="2 3">DSM 15929</strain>
    </source>
</reference>
<feature type="region of interest" description="Disordered" evidence="1">
    <location>
        <begin position="1"/>
        <end position="50"/>
    </location>
</feature>